<organism evidence="2 3">
    <name type="scientific">Sphingomonas donggukensis</name>
    <dbReference type="NCBI Taxonomy" id="2949093"/>
    <lineage>
        <taxon>Bacteria</taxon>
        <taxon>Pseudomonadati</taxon>
        <taxon>Pseudomonadota</taxon>
        <taxon>Alphaproteobacteria</taxon>
        <taxon>Sphingomonadales</taxon>
        <taxon>Sphingomonadaceae</taxon>
        <taxon>Sphingomonas</taxon>
    </lineage>
</organism>
<dbReference type="InterPro" id="IPR005625">
    <property type="entry name" value="PepSY-ass_TM"/>
</dbReference>
<keyword evidence="1" id="KW-0472">Membrane</keyword>
<feature type="transmembrane region" description="Helical" evidence="1">
    <location>
        <begin position="144"/>
        <end position="168"/>
    </location>
</feature>
<feature type="transmembrane region" description="Helical" evidence="1">
    <location>
        <begin position="409"/>
        <end position="436"/>
    </location>
</feature>
<dbReference type="EMBL" id="CP098401">
    <property type="protein sequence ID" value="URW74772.1"/>
    <property type="molecule type" value="Genomic_DNA"/>
</dbReference>
<dbReference type="PANTHER" id="PTHR34219:SF1">
    <property type="entry name" value="PEPSY DOMAIN-CONTAINING PROTEIN"/>
    <property type="match status" value="1"/>
</dbReference>
<dbReference type="PANTHER" id="PTHR34219">
    <property type="entry name" value="IRON-REGULATED INNER MEMBRANE PROTEIN-RELATED"/>
    <property type="match status" value="1"/>
</dbReference>
<reference evidence="2" key="1">
    <citation type="submission" date="2022-05" db="EMBL/GenBank/DDBJ databases">
        <title>Sphingomonas sp. strain RMG20 Genome sequencing and assembly.</title>
        <authorList>
            <person name="Kim I."/>
        </authorList>
    </citation>
    <scope>NUCLEOTIDE SEQUENCE</scope>
    <source>
        <strain evidence="2">RMG20</strain>
    </source>
</reference>
<dbReference type="Pfam" id="PF03929">
    <property type="entry name" value="PepSY_TM"/>
    <property type="match status" value="1"/>
</dbReference>
<name>A0ABY4TTN0_9SPHN</name>
<dbReference type="RefSeq" id="WP_250749738.1">
    <property type="nucleotide sequence ID" value="NZ_CP098401.1"/>
</dbReference>
<sequence>MASSTPARQWPAYAAIWRWHFYAGLFCIPFVLWLATTGSTYLFKPQVEALIDRPYANVATAGPRATAAEQVTAAVRAVPGSVLHRYQLPDTPTEAVQIIVGQGGVETRVYIHPQTLAVLKQVREDDRLMRVVFRLHGELLAGDVGSYVVELAASWAIVMILSGLFLWWPRGRGIAGVLYPRLSRGKRGFWRDIHAVTGFWVSFMALFLLLSGLPWAKSWGGYLKVVRSVVEDRPARQDWTTSRADETLARAAADAGTRAMLGAHAEHGGMTMAHAPMSYAPLDRLVATVRPLELAAPVLIAPPTAMGAPWTAKSDAADRPRRTDLTLDGATGGILTRRDFNQRRLIDRLVGYGIAAHEGALFGWLNQLLNLLTALGLVLLSVSGVAMWWRRRPEGRLGAPPDPLPRPAAYSFAALVTALGLLLPLFGASLLAVLAIDRYALRRASGMRRWLGLRAANSGPLRRTGV</sequence>
<proteinExistence type="predicted"/>
<keyword evidence="1" id="KW-1133">Transmembrane helix</keyword>
<protein>
    <submittedName>
        <fullName evidence="2">PepSY domain-containing protein</fullName>
    </submittedName>
</protein>
<evidence type="ECO:0000256" key="1">
    <source>
        <dbReference type="SAM" id="Phobius"/>
    </source>
</evidence>
<evidence type="ECO:0000313" key="2">
    <source>
        <dbReference type="EMBL" id="URW74772.1"/>
    </source>
</evidence>
<keyword evidence="1" id="KW-0812">Transmembrane</keyword>
<evidence type="ECO:0000313" key="3">
    <source>
        <dbReference type="Proteomes" id="UP001055580"/>
    </source>
</evidence>
<gene>
    <name evidence="2" type="ORF">M9980_09310</name>
</gene>
<feature type="transmembrane region" description="Helical" evidence="1">
    <location>
        <begin position="20"/>
        <end position="43"/>
    </location>
</feature>
<dbReference type="Proteomes" id="UP001055580">
    <property type="component" value="Chromosome"/>
</dbReference>
<accession>A0ABY4TTN0</accession>
<keyword evidence="3" id="KW-1185">Reference proteome</keyword>
<feature type="transmembrane region" description="Helical" evidence="1">
    <location>
        <begin position="368"/>
        <end position="389"/>
    </location>
</feature>
<feature type="transmembrane region" description="Helical" evidence="1">
    <location>
        <begin position="188"/>
        <end position="210"/>
    </location>
</feature>